<accession>A0A368JT90</accession>
<dbReference type="InterPro" id="IPR043991">
    <property type="entry name" value="Gp3-like"/>
</dbReference>
<dbReference type="EMBL" id="QOWE01000003">
    <property type="protein sequence ID" value="RCR70890.1"/>
    <property type="molecule type" value="Genomic_DNA"/>
</dbReference>
<evidence type="ECO:0000313" key="3">
    <source>
        <dbReference type="Proteomes" id="UP000253383"/>
    </source>
</evidence>
<keyword evidence="3" id="KW-1185">Reference proteome</keyword>
<reference evidence="2 3" key="1">
    <citation type="submission" date="2018-07" db="EMBL/GenBank/DDBJ databases">
        <title>Genome analysis of Larkinella rosea.</title>
        <authorList>
            <person name="Zhou Z."/>
            <person name="Wang G."/>
        </authorList>
    </citation>
    <scope>NUCLEOTIDE SEQUENCE [LARGE SCALE GENOMIC DNA]</scope>
    <source>
        <strain evidence="3">zzj9</strain>
    </source>
</reference>
<sequence length="268" mass="30808">MSSESKVNNNMRIQSDNTPSPSSALTELGRIAVGEKVERSGQLVPSSIDSFRIRGDHAEAVHKVYGETITELPILFYSDQEEIVCNERLEIRTAEGKLFGYGDNHTFHIWNDELKKYAVTTVEKRPQIRDETVTFLQKNLHPGKAKLIKWLPVLTLRFVIRDIPLLGYWQFSTRAVQTTIPNLRNKFDEYKKLFGSVQYLPFLLKVKKVKSNKPGMVYQYPIVDLVPQFSFETAHRLARHLRENPQADVSHWLSENGDKPEQLPSVAE</sequence>
<dbReference type="AlphaFoldDB" id="A0A368JT90"/>
<evidence type="ECO:0000256" key="1">
    <source>
        <dbReference type="SAM" id="MobiDB-lite"/>
    </source>
</evidence>
<dbReference type="Proteomes" id="UP000253383">
    <property type="component" value="Unassembled WGS sequence"/>
</dbReference>
<protein>
    <submittedName>
        <fullName evidence="2">Uncharacterized protein</fullName>
    </submittedName>
</protein>
<feature type="region of interest" description="Disordered" evidence="1">
    <location>
        <begin position="249"/>
        <end position="268"/>
    </location>
</feature>
<dbReference type="Pfam" id="PF18897">
    <property type="entry name" value="Gp3-like"/>
    <property type="match status" value="1"/>
</dbReference>
<evidence type="ECO:0000313" key="2">
    <source>
        <dbReference type="EMBL" id="RCR70890.1"/>
    </source>
</evidence>
<gene>
    <name evidence="2" type="ORF">DUE52_04695</name>
</gene>
<organism evidence="2 3">
    <name type="scientific">Larkinella punicea</name>
    <dbReference type="NCBI Taxonomy" id="2315727"/>
    <lineage>
        <taxon>Bacteria</taxon>
        <taxon>Pseudomonadati</taxon>
        <taxon>Bacteroidota</taxon>
        <taxon>Cytophagia</taxon>
        <taxon>Cytophagales</taxon>
        <taxon>Spirosomataceae</taxon>
        <taxon>Larkinella</taxon>
    </lineage>
</organism>
<feature type="region of interest" description="Disordered" evidence="1">
    <location>
        <begin position="1"/>
        <end position="24"/>
    </location>
</feature>
<comment type="caution">
    <text evidence="2">The sequence shown here is derived from an EMBL/GenBank/DDBJ whole genome shotgun (WGS) entry which is preliminary data.</text>
</comment>
<proteinExistence type="predicted"/>
<name>A0A368JT90_9BACT</name>